<feature type="compositionally biased region" description="Basic and acidic residues" evidence="1">
    <location>
        <begin position="405"/>
        <end position="417"/>
    </location>
</feature>
<name>A0A074WWQ6_9PEZI</name>
<dbReference type="GeneID" id="25416396"/>
<dbReference type="Proteomes" id="UP000027730">
    <property type="component" value="Unassembled WGS sequence"/>
</dbReference>
<feature type="region of interest" description="Disordered" evidence="1">
    <location>
        <begin position="401"/>
        <end position="475"/>
    </location>
</feature>
<dbReference type="OrthoDB" id="3935425at2759"/>
<dbReference type="EMBL" id="KL584704">
    <property type="protein sequence ID" value="KEQ75974.1"/>
    <property type="molecule type" value="Genomic_DNA"/>
</dbReference>
<feature type="compositionally biased region" description="Acidic residues" evidence="1">
    <location>
        <begin position="418"/>
        <end position="437"/>
    </location>
</feature>
<dbReference type="RefSeq" id="XP_013430477.1">
    <property type="nucleotide sequence ID" value="XM_013575023.1"/>
</dbReference>
<keyword evidence="3" id="KW-1185">Reference proteome</keyword>
<accession>A0A074WWQ6</accession>
<feature type="region of interest" description="Disordered" evidence="1">
    <location>
        <begin position="354"/>
        <end position="375"/>
    </location>
</feature>
<feature type="compositionally biased region" description="Basic and acidic residues" evidence="1">
    <location>
        <begin position="438"/>
        <end position="468"/>
    </location>
</feature>
<evidence type="ECO:0000313" key="3">
    <source>
        <dbReference type="Proteomes" id="UP000027730"/>
    </source>
</evidence>
<dbReference type="AlphaFoldDB" id="A0A074WWQ6"/>
<organism evidence="2 3">
    <name type="scientific">Aureobasidium namibiae CBS 147.97</name>
    <dbReference type="NCBI Taxonomy" id="1043004"/>
    <lineage>
        <taxon>Eukaryota</taxon>
        <taxon>Fungi</taxon>
        <taxon>Dikarya</taxon>
        <taxon>Ascomycota</taxon>
        <taxon>Pezizomycotina</taxon>
        <taxon>Dothideomycetes</taxon>
        <taxon>Dothideomycetidae</taxon>
        <taxon>Dothideales</taxon>
        <taxon>Saccotheciaceae</taxon>
        <taxon>Aureobasidium</taxon>
    </lineage>
</organism>
<sequence>MAASAMRGRLALSDPSVKELAQASCAHESYYNTLPKLEGEANWQQWSDALQHAALMAGTDTVLNGEAKHPQSLEGKQYTTTERNDNVKRTAIWRARNESLLKAMRSAADIDLTDLGASNAHDTYVSLRSRYHASDDQRAFRLFSEDLITEYEFDHSPEEFAYGLQDAFNQYNQLVGDDVEQRLPENFLKMALLVSLGSAYHDWCKALLRERDVLALGHGSTVTFDELVELAIVEHTRLLQEQARGSASTSAPLSQQAPKRNISLVEEPARLDLHKPCSVPHHSNGDHTNQVCMVQNPRLRFLGWKPSKADEMWLAEHPDIEYLQVGNITQHTATAQPDLRRPCSLPDHVQMKHTDQACWTQNPQMRRRSWRPSEADQRYLAEHPEIEDPQLRNISLRSFDDVSEDASKDESENRSDNYPDEESEHDSENSYDDGSECDVERDSEHEDASEQETFARDQDDTPTAKDFNDINSEDLPQADGAWEQFAAARFAEVQAQIDLVARAVDGCQNFGKKVHKNAPLVGDLSGQWVLYNKGLVSSTVDHYTIELWENTTNKQKQMHPTTRRYRGKLSIKSHGHSTTFTIPNILPHSRVSGHPLSVVFRQSKNIYAGKLTFWGRGKMIISIPPSVLGEADCNDSRFVFAGLRSDTVVNSSAAEAQAHMGGSDESRDNEAGAITRNQPAERVERNGRAEATGEYDRVIRTEPSTVVTVKDEKGDSDVIMNNDDQPVVIKAEEPETIASNDELDDDVAAIIDTVQKQENMVKQGTNKRLQQLGGEWRFHSAKHNPDLGGGISLSFSIRQNHDIPDQMCAPGHCKAMPTHSDRYPRRIFYCGELHLKGEEGKPDLDYLIRQFDLPKRASPVHITILLENRSDQDTICMHTWFFGDGTMRIELPTAKIPGYRGEDAWISFSGLQCDRPTGV</sequence>
<dbReference type="HOGENOM" id="CLU_317116_0_0_1"/>
<feature type="region of interest" description="Disordered" evidence="1">
    <location>
        <begin position="655"/>
        <end position="678"/>
    </location>
</feature>
<protein>
    <submittedName>
        <fullName evidence="2">Uncharacterized protein</fullName>
    </submittedName>
</protein>
<evidence type="ECO:0000256" key="1">
    <source>
        <dbReference type="SAM" id="MobiDB-lite"/>
    </source>
</evidence>
<proteinExistence type="predicted"/>
<gene>
    <name evidence="2" type="ORF">M436DRAFT_79241</name>
</gene>
<evidence type="ECO:0000313" key="2">
    <source>
        <dbReference type="EMBL" id="KEQ75974.1"/>
    </source>
</evidence>
<reference evidence="2 3" key="1">
    <citation type="journal article" date="2014" name="BMC Genomics">
        <title>Genome sequencing of four Aureobasidium pullulans varieties: biotechnological potential, stress tolerance, and description of new species.</title>
        <authorList>
            <person name="Gostin Ar C."/>
            <person name="Ohm R.A."/>
            <person name="Kogej T."/>
            <person name="Sonjak S."/>
            <person name="Turk M."/>
            <person name="Zajc J."/>
            <person name="Zalar P."/>
            <person name="Grube M."/>
            <person name="Sun H."/>
            <person name="Han J."/>
            <person name="Sharma A."/>
            <person name="Chiniquy J."/>
            <person name="Ngan C.Y."/>
            <person name="Lipzen A."/>
            <person name="Barry K."/>
            <person name="Grigoriev I.V."/>
            <person name="Gunde-Cimerman N."/>
        </authorList>
    </citation>
    <scope>NUCLEOTIDE SEQUENCE [LARGE SCALE GENOMIC DNA]</scope>
    <source>
        <strain evidence="2 3">CBS 147.97</strain>
    </source>
</reference>